<organism evidence="2 3">
    <name type="scientific">Adineta ricciae</name>
    <name type="common">Rotifer</name>
    <dbReference type="NCBI Taxonomy" id="249248"/>
    <lineage>
        <taxon>Eukaryota</taxon>
        <taxon>Metazoa</taxon>
        <taxon>Spiralia</taxon>
        <taxon>Gnathifera</taxon>
        <taxon>Rotifera</taxon>
        <taxon>Eurotatoria</taxon>
        <taxon>Bdelloidea</taxon>
        <taxon>Adinetida</taxon>
        <taxon>Adinetidae</taxon>
        <taxon>Adineta</taxon>
    </lineage>
</organism>
<dbReference type="Proteomes" id="UP000663828">
    <property type="component" value="Unassembled WGS sequence"/>
</dbReference>
<evidence type="ECO:0000313" key="3">
    <source>
        <dbReference type="Proteomes" id="UP000663828"/>
    </source>
</evidence>
<protein>
    <submittedName>
        <fullName evidence="2">Uncharacterized protein</fullName>
    </submittedName>
</protein>
<dbReference type="EMBL" id="CAJNOR010003131">
    <property type="protein sequence ID" value="CAF1380937.1"/>
    <property type="molecule type" value="Genomic_DNA"/>
</dbReference>
<accession>A0A815JKN4</accession>
<feature type="compositionally biased region" description="Basic and acidic residues" evidence="1">
    <location>
        <begin position="163"/>
        <end position="184"/>
    </location>
</feature>
<proteinExistence type="predicted"/>
<feature type="region of interest" description="Disordered" evidence="1">
    <location>
        <begin position="142"/>
        <end position="200"/>
    </location>
</feature>
<feature type="compositionally biased region" description="Polar residues" evidence="1">
    <location>
        <begin position="149"/>
        <end position="162"/>
    </location>
</feature>
<gene>
    <name evidence="2" type="ORF">XAT740_LOCUS33072</name>
</gene>
<feature type="compositionally biased region" description="Pro residues" evidence="1">
    <location>
        <begin position="81"/>
        <end position="91"/>
    </location>
</feature>
<sequence length="200" mass="22554">MNMQITSNDDRASECSSTTSSKPPVYPLTPTGHTRQGYTTIGLRQRELRSKLHKTRYAQSLRQTNGSPTMYDSPSSRRTPIPSPHPHPMPPAPLKNNDINHYDDENESLFSELRLSSIPGSNFSQNDARLPPQVPAPPVNKFTEPKFNGTKNTTTHVPTTLSIEERRVQESIDRLDRQLKEAQAKTRPNSGTRIPKTQKR</sequence>
<evidence type="ECO:0000256" key="1">
    <source>
        <dbReference type="SAM" id="MobiDB-lite"/>
    </source>
</evidence>
<feature type="compositionally biased region" description="Polar residues" evidence="1">
    <location>
        <begin position="57"/>
        <end position="72"/>
    </location>
</feature>
<name>A0A815JKN4_ADIRI</name>
<reference evidence="2" key="1">
    <citation type="submission" date="2021-02" db="EMBL/GenBank/DDBJ databases">
        <authorList>
            <person name="Nowell W R."/>
        </authorList>
    </citation>
    <scope>NUCLEOTIDE SEQUENCE</scope>
</reference>
<keyword evidence="3" id="KW-1185">Reference proteome</keyword>
<feature type="region of interest" description="Disordered" evidence="1">
    <location>
        <begin position="1"/>
        <end position="91"/>
    </location>
</feature>
<evidence type="ECO:0000313" key="2">
    <source>
        <dbReference type="EMBL" id="CAF1380937.1"/>
    </source>
</evidence>
<dbReference type="AlphaFoldDB" id="A0A815JKN4"/>
<comment type="caution">
    <text evidence="2">The sequence shown here is derived from an EMBL/GenBank/DDBJ whole genome shotgun (WGS) entry which is preliminary data.</text>
</comment>